<organism evidence="2 3">
    <name type="scientific">Solanum tuberosum</name>
    <name type="common">Potato</name>
    <dbReference type="NCBI Taxonomy" id="4113"/>
    <lineage>
        <taxon>Eukaryota</taxon>
        <taxon>Viridiplantae</taxon>
        <taxon>Streptophyta</taxon>
        <taxon>Embryophyta</taxon>
        <taxon>Tracheophyta</taxon>
        <taxon>Spermatophyta</taxon>
        <taxon>Magnoliopsida</taxon>
        <taxon>eudicotyledons</taxon>
        <taxon>Gunneridae</taxon>
        <taxon>Pentapetalae</taxon>
        <taxon>asterids</taxon>
        <taxon>lamiids</taxon>
        <taxon>Solanales</taxon>
        <taxon>Solanaceae</taxon>
        <taxon>Solanoideae</taxon>
        <taxon>Solaneae</taxon>
        <taxon>Solanum</taxon>
    </lineage>
</organism>
<feature type="signal peptide" evidence="1">
    <location>
        <begin position="1"/>
        <end position="22"/>
    </location>
</feature>
<accession>A0ABQ7V045</accession>
<feature type="chain" id="PRO_5045554878" description="Lipoprotein" evidence="1">
    <location>
        <begin position="23"/>
        <end position="51"/>
    </location>
</feature>
<evidence type="ECO:0000256" key="1">
    <source>
        <dbReference type="SAM" id="SignalP"/>
    </source>
</evidence>
<dbReference type="Proteomes" id="UP000826656">
    <property type="component" value="Unassembled WGS sequence"/>
</dbReference>
<sequence>MMFFKILIYKISLMFLLIVCDSEVVQDFSKERKARHLHLSSNKSVYFSKCR</sequence>
<proteinExistence type="predicted"/>
<gene>
    <name evidence="2" type="ORF">KY290_020950</name>
</gene>
<keyword evidence="3" id="KW-1185">Reference proteome</keyword>
<name>A0ABQ7V045_SOLTU</name>
<protein>
    <recommendedName>
        <fullName evidence="4">Lipoprotein</fullName>
    </recommendedName>
</protein>
<keyword evidence="1" id="KW-0732">Signal</keyword>
<evidence type="ECO:0000313" key="2">
    <source>
        <dbReference type="EMBL" id="KAH0757457.1"/>
    </source>
</evidence>
<evidence type="ECO:0008006" key="4">
    <source>
        <dbReference type="Google" id="ProtNLM"/>
    </source>
</evidence>
<evidence type="ECO:0000313" key="3">
    <source>
        <dbReference type="Proteomes" id="UP000826656"/>
    </source>
</evidence>
<reference evidence="2 3" key="1">
    <citation type="journal article" date="2021" name="bioRxiv">
        <title>Chromosome-scale and haplotype-resolved genome assembly of a tetraploid potato cultivar.</title>
        <authorList>
            <person name="Sun H."/>
            <person name="Jiao W.-B."/>
            <person name="Krause K."/>
            <person name="Campoy J.A."/>
            <person name="Goel M."/>
            <person name="Folz-Donahue K."/>
            <person name="Kukat C."/>
            <person name="Huettel B."/>
            <person name="Schneeberger K."/>
        </authorList>
    </citation>
    <scope>NUCLEOTIDE SEQUENCE [LARGE SCALE GENOMIC DNA]</scope>
    <source>
        <strain evidence="2">SolTubOtavaFocal</strain>
        <tissue evidence="2">Leaves</tissue>
    </source>
</reference>
<comment type="caution">
    <text evidence="2">The sequence shown here is derived from an EMBL/GenBank/DDBJ whole genome shotgun (WGS) entry which is preliminary data.</text>
</comment>
<dbReference type="EMBL" id="JAIVGD010000015">
    <property type="protein sequence ID" value="KAH0757457.1"/>
    <property type="molecule type" value="Genomic_DNA"/>
</dbReference>